<evidence type="ECO:0000313" key="3">
    <source>
        <dbReference type="Proteomes" id="UP000183832"/>
    </source>
</evidence>
<organism evidence="2 3">
    <name type="scientific">Clunio marinus</name>
    <dbReference type="NCBI Taxonomy" id="568069"/>
    <lineage>
        <taxon>Eukaryota</taxon>
        <taxon>Metazoa</taxon>
        <taxon>Ecdysozoa</taxon>
        <taxon>Arthropoda</taxon>
        <taxon>Hexapoda</taxon>
        <taxon>Insecta</taxon>
        <taxon>Pterygota</taxon>
        <taxon>Neoptera</taxon>
        <taxon>Endopterygota</taxon>
        <taxon>Diptera</taxon>
        <taxon>Nematocera</taxon>
        <taxon>Chironomoidea</taxon>
        <taxon>Chironomidae</taxon>
        <taxon>Clunio</taxon>
    </lineage>
</organism>
<evidence type="ECO:0000313" key="2">
    <source>
        <dbReference type="EMBL" id="CRL00970.1"/>
    </source>
</evidence>
<dbReference type="OrthoDB" id="2121607at2759"/>
<dbReference type="EMBL" id="CVRI01000055">
    <property type="protein sequence ID" value="CRL00970.1"/>
    <property type="molecule type" value="Genomic_DNA"/>
</dbReference>
<gene>
    <name evidence="2" type="ORF">CLUMA_CG014442</name>
</gene>
<feature type="coiled-coil region" evidence="1">
    <location>
        <begin position="17"/>
        <end position="44"/>
    </location>
</feature>
<reference evidence="2 3" key="1">
    <citation type="submission" date="2015-04" db="EMBL/GenBank/DDBJ databases">
        <authorList>
            <person name="Syromyatnikov M.Y."/>
            <person name="Popov V.N."/>
        </authorList>
    </citation>
    <scope>NUCLEOTIDE SEQUENCE [LARGE SCALE GENOMIC DNA]</scope>
</reference>
<protein>
    <submittedName>
        <fullName evidence="2">CLUMA_CG014442, isoform A</fullName>
    </submittedName>
</protein>
<name>A0A1J1IMK4_9DIPT</name>
<dbReference type="AlphaFoldDB" id="A0A1J1IMK4"/>
<keyword evidence="3" id="KW-1185">Reference proteome</keyword>
<feature type="coiled-coil region" evidence="1">
    <location>
        <begin position="150"/>
        <end position="219"/>
    </location>
</feature>
<feature type="coiled-coil region" evidence="1">
    <location>
        <begin position="81"/>
        <end position="122"/>
    </location>
</feature>
<proteinExistence type="predicted"/>
<dbReference type="Proteomes" id="UP000183832">
    <property type="component" value="Unassembled WGS sequence"/>
</dbReference>
<evidence type="ECO:0000256" key="1">
    <source>
        <dbReference type="SAM" id="Coils"/>
    </source>
</evidence>
<keyword evidence="1" id="KW-0175">Coiled coil</keyword>
<sequence length="558" mass="64576">MSEQNESILLEIDDLHRDDLVEQYKNLSKAYLRVKNENDDYKQQIHNNLLQTKILISTQTDLQSELDSINESHNREIQEHNKKSSNCIDLLKQKISELDEEKSQLEQNLNDVKQRLKSFVQECADMKTILLNKTVSRKSDSFSDNLLIENENLQQMLNETKNCLEQKIAECHKNTSTIEELNERILCLEDNLESKKNEIEEKSLTFENLQETCNEMSIELAMLKTVPENSDRKGNSLFAEVDDQRQKMKSILQGERSHYLEMKKLFNAKEIEIRRLKRENMNIKLEIQSCSNIFKRGEKIANESLTAQIASLKNEKMILERRLATTETRLIDLAKKQNLGWIETLIITANDEQRELKDNQSKAMYENSSLANCLTQNHKDLAKARLECVQFKMMINRIIDCNNIKINENDFLDIGISSELFENLAESKTFDTSTHETSSMFDSGALNESTIQLIGGHELLGHVITKANSNIIESLKVEENKENKENVENLKPEKKIVSEHVNVIQEKEEAKPAKDSENVDKKFINKTLDEFKESKLPRKRNGVTIKRIVIPSKNSQKS</sequence>
<dbReference type="STRING" id="568069.A0A1J1IMK4"/>
<accession>A0A1J1IMK4</accession>
<feature type="coiled-coil region" evidence="1">
    <location>
        <begin position="259"/>
        <end position="329"/>
    </location>
</feature>